<evidence type="ECO:0000313" key="2">
    <source>
        <dbReference type="EMBL" id="QBI53842.1"/>
    </source>
</evidence>
<organism evidence="2 3">
    <name type="scientific">Streptomonospora litoralis</name>
    <dbReference type="NCBI Taxonomy" id="2498135"/>
    <lineage>
        <taxon>Bacteria</taxon>
        <taxon>Bacillati</taxon>
        <taxon>Actinomycetota</taxon>
        <taxon>Actinomycetes</taxon>
        <taxon>Streptosporangiales</taxon>
        <taxon>Nocardiopsidaceae</taxon>
        <taxon>Streptomonospora</taxon>
    </lineage>
</organism>
<accession>A0A4V0ZJK9</accession>
<proteinExistence type="predicted"/>
<gene>
    <name evidence="2" type="ORF">EKD16_10280</name>
</gene>
<dbReference type="AlphaFoldDB" id="A0A4V0ZJK9"/>
<dbReference type="InterPro" id="IPR011335">
    <property type="entry name" value="Restrct_endonuc-II-like"/>
</dbReference>
<dbReference type="Gene3D" id="3.90.1570.10">
    <property type="entry name" value="tt1808, chain A"/>
    <property type="match status" value="1"/>
</dbReference>
<evidence type="ECO:0000313" key="3">
    <source>
        <dbReference type="Proteomes" id="UP000292235"/>
    </source>
</evidence>
<keyword evidence="3" id="KW-1185">Reference proteome</keyword>
<feature type="domain" description="Putative restriction endonuclease" evidence="1">
    <location>
        <begin position="25"/>
        <end position="147"/>
    </location>
</feature>
<evidence type="ECO:0000259" key="1">
    <source>
        <dbReference type="Pfam" id="PF05685"/>
    </source>
</evidence>
<name>A0A4V0ZJK9_9ACTN</name>
<dbReference type="Proteomes" id="UP000292235">
    <property type="component" value="Chromosome"/>
</dbReference>
<dbReference type="CDD" id="cd06260">
    <property type="entry name" value="DUF820-like"/>
    <property type="match status" value="1"/>
</dbReference>
<protein>
    <recommendedName>
        <fullName evidence="1">Putative restriction endonuclease domain-containing protein</fullName>
    </recommendedName>
</protein>
<dbReference type="EMBL" id="CP036455">
    <property type="protein sequence ID" value="QBI53842.1"/>
    <property type="molecule type" value="Genomic_DNA"/>
</dbReference>
<sequence length="154" mass="16978">MAMELCERPHTVEADPVRVIAEQMVVPEGSNVEILGGRIYVSAAPMHVLIAHEIMEQLMERFSGTDRCPTTAGAAVGVDIRKGDFVIPDVVLTTRSALHVDRPMLPVADVEFVVEVVSKGSVEKDVEILPTLYAEWGMPIYLLVDPRAVLWRLS</sequence>
<dbReference type="PANTHER" id="PTHR35400">
    <property type="entry name" value="SLR1083 PROTEIN"/>
    <property type="match status" value="1"/>
</dbReference>
<dbReference type="InterPro" id="IPR008538">
    <property type="entry name" value="Uma2"/>
</dbReference>
<dbReference type="Pfam" id="PF05685">
    <property type="entry name" value="Uma2"/>
    <property type="match status" value="1"/>
</dbReference>
<dbReference type="SUPFAM" id="SSF52980">
    <property type="entry name" value="Restriction endonuclease-like"/>
    <property type="match status" value="1"/>
</dbReference>
<dbReference type="PANTHER" id="PTHR35400:SF3">
    <property type="entry name" value="SLL1072 PROTEIN"/>
    <property type="match status" value="1"/>
</dbReference>
<dbReference type="KEGG" id="strr:EKD16_10280"/>
<dbReference type="InterPro" id="IPR012296">
    <property type="entry name" value="Nuclease_put_TT1808"/>
</dbReference>
<reference evidence="2 3" key="1">
    <citation type="submission" date="2019-02" db="EMBL/GenBank/DDBJ databases">
        <authorList>
            <person name="Khodamoradi S."/>
            <person name="Hahnke R.L."/>
            <person name="Kaempfer P."/>
            <person name="Schumann P."/>
            <person name="Rohde M."/>
            <person name="Steinert M."/>
            <person name="Luzhetskyy A."/>
            <person name="Wink J."/>
            <person name="Ruckert C."/>
        </authorList>
    </citation>
    <scope>NUCLEOTIDE SEQUENCE [LARGE SCALE GENOMIC DNA]</scope>
    <source>
        <strain evidence="2 3">M2</strain>
    </source>
</reference>